<dbReference type="GO" id="GO:0005737">
    <property type="term" value="C:cytoplasm"/>
    <property type="evidence" value="ECO:0007669"/>
    <property type="project" value="UniProtKB-SubCell"/>
</dbReference>
<dbReference type="PROSITE" id="PS50021">
    <property type="entry name" value="CH"/>
    <property type="match status" value="2"/>
</dbReference>
<dbReference type="PROSITE" id="PS50096">
    <property type="entry name" value="IQ"/>
    <property type="match status" value="5"/>
</dbReference>
<feature type="compositionally biased region" description="Basic and acidic residues" evidence="12">
    <location>
        <begin position="578"/>
        <end position="587"/>
    </location>
</feature>
<dbReference type="InterPro" id="IPR027417">
    <property type="entry name" value="P-loop_NTPase"/>
</dbReference>
<keyword evidence="11" id="KW-0131">Cell cycle</keyword>
<feature type="compositionally biased region" description="Basic and acidic residues" evidence="12">
    <location>
        <begin position="615"/>
        <end position="624"/>
    </location>
</feature>
<dbReference type="SMART" id="SM00033">
    <property type="entry name" value="CH"/>
    <property type="match status" value="2"/>
</dbReference>
<name>A0A7J8B869_ROUAE</name>
<evidence type="ECO:0000256" key="2">
    <source>
        <dbReference type="ARBA" id="ARBA00004496"/>
    </source>
</evidence>
<dbReference type="GO" id="GO:0007051">
    <property type="term" value="P:spindle organization"/>
    <property type="evidence" value="ECO:0007669"/>
    <property type="project" value="TreeGrafter"/>
</dbReference>
<evidence type="ECO:0000256" key="8">
    <source>
        <dbReference type="ARBA" id="ARBA00022860"/>
    </source>
</evidence>
<evidence type="ECO:0000256" key="3">
    <source>
        <dbReference type="ARBA" id="ARBA00022490"/>
    </source>
</evidence>
<dbReference type="PANTHER" id="PTHR22706">
    <property type="entry name" value="ASSEMBLY FACTOR FOR SPINDLE MICROTUBULES"/>
    <property type="match status" value="1"/>
</dbReference>
<organism evidence="14 15">
    <name type="scientific">Rousettus aegyptiacus</name>
    <name type="common">Egyptian fruit bat</name>
    <name type="synonym">Pteropus aegyptiacus</name>
    <dbReference type="NCBI Taxonomy" id="9407"/>
    <lineage>
        <taxon>Eukaryota</taxon>
        <taxon>Metazoa</taxon>
        <taxon>Chordata</taxon>
        <taxon>Craniata</taxon>
        <taxon>Vertebrata</taxon>
        <taxon>Euteleostomi</taxon>
        <taxon>Mammalia</taxon>
        <taxon>Eutheria</taxon>
        <taxon>Laurasiatheria</taxon>
        <taxon>Chiroptera</taxon>
        <taxon>Yinpterochiroptera</taxon>
        <taxon>Pteropodoidea</taxon>
        <taxon>Pteropodidae</taxon>
        <taxon>Rousettinae</taxon>
        <taxon>Rousettus</taxon>
    </lineage>
</organism>
<keyword evidence="10" id="KW-0539">Nucleus</keyword>
<dbReference type="SUPFAM" id="SSF47576">
    <property type="entry name" value="Calponin-homology domain, CH-domain"/>
    <property type="match status" value="1"/>
</dbReference>
<dbReference type="FunFam" id="1.20.5.190:FF:000016">
    <property type="entry name" value="Abnormal spindle-like microcephaly-associated protein homolog"/>
    <property type="match status" value="1"/>
</dbReference>
<comment type="subcellular location">
    <subcellularLocation>
        <location evidence="2">Cytoplasm</location>
    </subcellularLocation>
    <subcellularLocation>
        <location evidence="1">Nucleus</location>
    </subcellularLocation>
</comment>
<evidence type="ECO:0000256" key="12">
    <source>
        <dbReference type="SAM" id="MobiDB-lite"/>
    </source>
</evidence>
<keyword evidence="15" id="KW-1185">Reference proteome</keyword>
<evidence type="ECO:0000259" key="13">
    <source>
        <dbReference type="PROSITE" id="PS50021"/>
    </source>
</evidence>
<dbReference type="Proteomes" id="UP000593571">
    <property type="component" value="Unassembled WGS sequence"/>
</dbReference>
<keyword evidence="5" id="KW-0132">Cell division</keyword>
<dbReference type="FunFam" id="2.60.40.10:FF:001429">
    <property type="entry name" value="Abnormal spindle-like microcephaly-associated protein homolog"/>
    <property type="match status" value="1"/>
</dbReference>
<dbReference type="InterPro" id="IPR031549">
    <property type="entry name" value="ASH"/>
</dbReference>
<reference evidence="14 15" key="1">
    <citation type="journal article" date="2020" name="Nature">
        <title>Six reference-quality genomes reveal evolution of bat adaptations.</title>
        <authorList>
            <person name="Jebb D."/>
            <person name="Huang Z."/>
            <person name="Pippel M."/>
            <person name="Hughes G.M."/>
            <person name="Lavrichenko K."/>
            <person name="Devanna P."/>
            <person name="Winkler S."/>
            <person name="Jermiin L.S."/>
            <person name="Skirmuntt E.C."/>
            <person name="Katzourakis A."/>
            <person name="Burkitt-Gray L."/>
            <person name="Ray D.A."/>
            <person name="Sullivan K.A.M."/>
            <person name="Roscito J.G."/>
            <person name="Kirilenko B.M."/>
            <person name="Davalos L.M."/>
            <person name="Corthals A.P."/>
            <person name="Power M.L."/>
            <person name="Jones G."/>
            <person name="Ransome R.D."/>
            <person name="Dechmann D.K.N."/>
            <person name="Locatelli A.G."/>
            <person name="Puechmaille S.J."/>
            <person name="Fedrigo O."/>
            <person name="Jarvis E.D."/>
            <person name="Hiller M."/>
            <person name="Vernes S.C."/>
            <person name="Myers E.W."/>
            <person name="Teeling E.C."/>
        </authorList>
    </citation>
    <scope>NUCLEOTIDE SEQUENCE [LARGE SCALE GENOMIC DNA]</scope>
    <source>
        <strain evidence="14">MRouAeg1</strain>
        <tissue evidence="14">Muscle</tissue>
    </source>
</reference>
<dbReference type="Gene3D" id="1.10.418.10">
    <property type="entry name" value="Calponin-like domain"/>
    <property type="match status" value="2"/>
</dbReference>
<comment type="caution">
    <text evidence="14">The sequence shown here is derived from an EMBL/GenBank/DDBJ whole genome shotgun (WGS) entry which is preliminary data.</text>
</comment>
<dbReference type="EMBL" id="JACASE010000018">
    <property type="protein sequence ID" value="KAF6395027.1"/>
    <property type="molecule type" value="Genomic_DNA"/>
</dbReference>
<dbReference type="CDD" id="cd21224">
    <property type="entry name" value="CH_ASPM_rpt2"/>
    <property type="match status" value="1"/>
</dbReference>
<dbReference type="GO" id="GO:0005634">
    <property type="term" value="C:nucleus"/>
    <property type="evidence" value="ECO:0007669"/>
    <property type="project" value="UniProtKB-SubCell"/>
</dbReference>
<keyword evidence="7" id="KW-0498">Mitosis</keyword>
<dbReference type="InterPro" id="IPR000048">
    <property type="entry name" value="IQ_motif_EF-hand-BS"/>
</dbReference>
<accession>A0A7J8B869</accession>
<keyword evidence="3" id="KW-0963">Cytoplasm</keyword>
<dbReference type="InterPro" id="IPR011989">
    <property type="entry name" value="ARM-like"/>
</dbReference>
<feature type="region of interest" description="Disordered" evidence="12">
    <location>
        <begin position="1072"/>
        <end position="1093"/>
    </location>
</feature>
<evidence type="ECO:0000256" key="11">
    <source>
        <dbReference type="ARBA" id="ARBA00023306"/>
    </source>
</evidence>
<feature type="region of interest" description="Disordered" evidence="12">
    <location>
        <begin position="541"/>
        <end position="624"/>
    </location>
</feature>
<dbReference type="InterPro" id="IPR036872">
    <property type="entry name" value="CH_dom_sf"/>
</dbReference>
<dbReference type="GO" id="GO:0000922">
    <property type="term" value="C:spindle pole"/>
    <property type="evidence" value="ECO:0007669"/>
    <property type="project" value="TreeGrafter"/>
</dbReference>
<proteinExistence type="predicted"/>
<dbReference type="Pfam" id="PF00307">
    <property type="entry name" value="CH"/>
    <property type="match status" value="1"/>
</dbReference>
<evidence type="ECO:0000313" key="15">
    <source>
        <dbReference type="Proteomes" id="UP000593571"/>
    </source>
</evidence>
<dbReference type="GO" id="GO:0000278">
    <property type="term" value="P:mitotic cell cycle"/>
    <property type="evidence" value="ECO:0007669"/>
    <property type="project" value="TreeGrafter"/>
</dbReference>
<dbReference type="SUPFAM" id="SSF52540">
    <property type="entry name" value="P-loop containing nucleoside triphosphate hydrolases"/>
    <property type="match status" value="1"/>
</dbReference>
<dbReference type="Gene3D" id="1.25.10.10">
    <property type="entry name" value="Leucine-rich Repeat Variant"/>
    <property type="match status" value="1"/>
</dbReference>
<keyword evidence="6" id="KW-0677">Repeat</keyword>
<keyword evidence="8" id="KW-0112">Calmodulin-binding</keyword>
<evidence type="ECO:0000256" key="7">
    <source>
        <dbReference type="ARBA" id="ARBA00022776"/>
    </source>
</evidence>
<protein>
    <submittedName>
        <fullName evidence="14">Assembly factor for spindle microtubules</fullName>
    </submittedName>
</protein>
<feature type="domain" description="Calponin-homology (CH)" evidence="13">
    <location>
        <begin position="906"/>
        <end position="1042"/>
    </location>
</feature>
<dbReference type="GO" id="GO:0005516">
    <property type="term" value="F:calmodulin binding"/>
    <property type="evidence" value="ECO:0007669"/>
    <property type="project" value="UniProtKB-KW"/>
</dbReference>
<dbReference type="Gene3D" id="1.20.5.190">
    <property type="match status" value="4"/>
</dbReference>
<dbReference type="Pfam" id="PF00612">
    <property type="entry name" value="IQ"/>
    <property type="match status" value="4"/>
</dbReference>
<sequence>MATRRASPTEPRRPAGPRGPAASPPVLSLSHFCTKPFLCFGDVRLGASRTLPLALANPNAEEASVSLPRLPAAARGFGVRPRAFVLQPKEKIVISVTWTPLKEGRVRELVTFLVNDVLKHEVILLGNAEAPKKKKRSLWDTINKKKTLASSSHKKRISDTQNVNKTFNVSQKVRSPLQACENLARNEGRSPPENDSLILEENKIPISPISPIFKDRHGDTRLSPSVRRSTTCESLRAAEAWEVPESDGADVLREFHFHEKVISETSFNSTDDIHGQNGEDSNLTPTPNCSSTLNITQSHGHFLSPDSFVHNSRKADGELELVTCISSDTFMKDSSRPVHLESKTVHEIYRTILSPDSFLNDNYGLKQELESESINPILSPSQFVKDNVAYICISQETCVLSPLSSENPQASQSPQGQRKSEVLPCIPECQFLKSPKAISEEPKTLEIKPNCDSFTKQNQLKFSAIQGISGYSHNTQFKRRPILSATVTKLKPACTRENQTETNKPKAKRCLRSVAGGCEKAADPPEGKDALHPYLPVIDPAASEPKGCRKAVTPPSRTRKRKSAGNRGDGNVTVTVAEHADAQDAKRIHFPPVASKTSPARKTHKAGTPVSRRIGNRERFHPQKRTDLSVYKTPNSRTKERTKRLVPVAKSNLTFIRPLKTDIPRHPMPFAAKNMFYDERWKEKQQQGFTWWLNFVLTPDDLTVRTSVSEVNAAALVLGVDGPHKRSAPRAPSREETSLRAYAARRRLNGLRRAACRLFTSEAMVKAIRKLEGEIEARRLAVRKDRHLWKDVGERQKVLNWLLSYNPLWLRIGLETVYGELIALEDNSDVTGMALFILNRLLWNPDIAAEHRHPTVPHLYREGHEEALSKFTLKKLLLLVCFLDYAKTSRLIDHDPCLFCKDAEFKASKEILLAFSRDFLSGEGDLSRHLSLLGLPVNHVQTPFDEFDFSVTNLAVDLQCGVRLVRTVELLTHSWDLSRRLRVPAISRLQKMHNVGLALQALRSRGVQLEDERGNAILAKDIVDRHREKTLALLWQMALAFQVEISLNLDQLKEEIEFLRRTWRMKRTLSAPTCRPDSALSDREGRRRSGPFGQRPESVKLLLAWANAVCAFYDRKVENFTVSFSDGRVLCYLIHHYHPCYVPFDSICQRTTQTVDCAQTGSVVLNSSSESDESCLDASPGALGHEDTSELYKELLENEKKNFQLVRSAVRDLGGIPAMIHHADMSNTIPDEKVVITYLSFLCARLLDLRREARAARLIQTAWRKYRLKADLKRQQERDKAARIIQSAVVRFLTRRRSQKEVSAALVIQKHWRRFSEQRKLFILKKEKLEKVQNQSALVIQAVWRGHKARKYVCEVKAACKIQAWYRGRKARQEYLAVLEAVKVIQGYLCTRLQRARFLKVRASAIIIQRKWRATLSRRMAREHFLRMKGSEQSAGPRSLGFAAAGLHHLSALRIQRAYRRHVARRAAAVCIQRWFRARLQLKRFGQLCPSVVKTRREAEERARRRHRAAQVMQRAVRRFLLRKRQEKLTSGIVKIQALWRGYSWRKNNDCTKIKAIRSGLRATSGAAREEDRLCRRAALALRHLRGCRHLSAVLGALQHLEVVTRLSPLCCEDMARSGAASTIFVLIRSCNRSVPCMEVISCAVQVLLNVAKYEKTTWAVRGVDGCTDTLLELLQTYQAKPGDRVADKSAGIFTRACCLLAVLAQTADCASDVHNRSKVVDCVCSLYKLTARKHRMNTDRILYKQSKSSSASPPFIPETPARTGMVPRLKPDWVLRRDNVEIASPLQALQVLMDALGVARQQV</sequence>
<feature type="domain" description="Calponin-homology (CH)" evidence="13">
    <location>
        <begin position="1096"/>
        <end position="1247"/>
    </location>
</feature>
<dbReference type="InterPro" id="IPR051185">
    <property type="entry name" value="ASPM"/>
</dbReference>
<dbReference type="Pfam" id="PF15780">
    <property type="entry name" value="ASH"/>
    <property type="match status" value="1"/>
</dbReference>
<keyword evidence="4" id="KW-0597">Phosphoprotein</keyword>
<dbReference type="InterPro" id="IPR013783">
    <property type="entry name" value="Ig-like_fold"/>
</dbReference>
<evidence type="ECO:0000256" key="5">
    <source>
        <dbReference type="ARBA" id="ARBA00022618"/>
    </source>
</evidence>
<feature type="region of interest" description="Disordered" evidence="12">
    <location>
        <begin position="1"/>
        <end position="22"/>
    </location>
</feature>
<dbReference type="GO" id="GO:0051295">
    <property type="term" value="P:establishment of meiotic spindle localization"/>
    <property type="evidence" value="ECO:0007669"/>
    <property type="project" value="TreeGrafter"/>
</dbReference>
<dbReference type="SMART" id="SM00015">
    <property type="entry name" value="IQ"/>
    <property type="match status" value="9"/>
</dbReference>
<dbReference type="FunFam" id="1.10.418.10:FF:000051">
    <property type="entry name" value="Abnormal spindle-like microcephaly-associated protein homolog"/>
    <property type="match status" value="1"/>
</dbReference>
<evidence type="ECO:0000256" key="4">
    <source>
        <dbReference type="ARBA" id="ARBA00022553"/>
    </source>
</evidence>
<dbReference type="Gene3D" id="2.60.40.10">
    <property type="entry name" value="Immunoglobulins"/>
    <property type="match status" value="1"/>
</dbReference>
<dbReference type="CDD" id="cd23767">
    <property type="entry name" value="IQCD"/>
    <property type="match status" value="2"/>
</dbReference>
<evidence type="ECO:0000313" key="14">
    <source>
        <dbReference type="EMBL" id="KAF6395027.1"/>
    </source>
</evidence>
<dbReference type="InterPro" id="IPR001715">
    <property type="entry name" value="CH_dom"/>
</dbReference>
<dbReference type="GO" id="GO:0051301">
    <property type="term" value="P:cell division"/>
    <property type="evidence" value="ECO:0007669"/>
    <property type="project" value="UniProtKB-KW"/>
</dbReference>
<gene>
    <name evidence="14" type="ORF">HJG63_001104</name>
</gene>
<dbReference type="CDD" id="cd21223">
    <property type="entry name" value="CH_ASPM_rpt1"/>
    <property type="match status" value="1"/>
</dbReference>
<evidence type="ECO:0000256" key="6">
    <source>
        <dbReference type="ARBA" id="ARBA00022737"/>
    </source>
</evidence>
<evidence type="ECO:0000256" key="10">
    <source>
        <dbReference type="ARBA" id="ARBA00023242"/>
    </source>
</evidence>
<dbReference type="PANTHER" id="PTHR22706:SF1">
    <property type="entry name" value="ASSEMBLY FACTOR FOR SPINDLE MICROTUBULES"/>
    <property type="match status" value="1"/>
</dbReference>
<keyword evidence="9" id="KW-0175">Coiled coil</keyword>
<evidence type="ECO:0000256" key="1">
    <source>
        <dbReference type="ARBA" id="ARBA00004123"/>
    </source>
</evidence>
<evidence type="ECO:0000256" key="9">
    <source>
        <dbReference type="ARBA" id="ARBA00023054"/>
    </source>
</evidence>